<dbReference type="InterPro" id="IPR002048">
    <property type="entry name" value="EF_hand_dom"/>
</dbReference>
<feature type="transmembrane region" description="Helical" evidence="7">
    <location>
        <begin position="672"/>
        <end position="698"/>
    </location>
</feature>
<feature type="compositionally biased region" description="Basic and acidic residues" evidence="6">
    <location>
        <begin position="87"/>
        <end position="96"/>
    </location>
</feature>
<accession>A0A9D4L6K2</accession>
<dbReference type="PROSITE" id="PS50222">
    <property type="entry name" value="EF_HAND_2"/>
    <property type="match status" value="1"/>
</dbReference>
<evidence type="ECO:0000256" key="5">
    <source>
        <dbReference type="ARBA" id="ARBA00023136"/>
    </source>
</evidence>
<feature type="region of interest" description="Disordered" evidence="6">
    <location>
        <begin position="856"/>
        <end position="891"/>
    </location>
</feature>
<dbReference type="PANTHER" id="PTHR46726:SF1">
    <property type="entry name" value="TWO-PORE CALCIUM CHANNEL 3"/>
    <property type="match status" value="1"/>
</dbReference>
<feature type="transmembrane region" description="Helical" evidence="7">
    <location>
        <begin position="781"/>
        <end position="808"/>
    </location>
</feature>
<comment type="subcellular location">
    <subcellularLocation>
        <location evidence="1">Membrane</location>
        <topology evidence="1">Multi-pass membrane protein</topology>
    </subcellularLocation>
</comment>
<feature type="transmembrane region" description="Helical" evidence="7">
    <location>
        <begin position="589"/>
        <end position="608"/>
    </location>
</feature>
<evidence type="ECO:0000256" key="7">
    <source>
        <dbReference type="SAM" id="Phobius"/>
    </source>
</evidence>
<dbReference type="Pfam" id="PF00520">
    <property type="entry name" value="Ion_trans"/>
    <property type="match status" value="2"/>
</dbReference>
<dbReference type="InterPro" id="IPR005821">
    <property type="entry name" value="Ion_trans_dom"/>
</dbReference>
<dbReference type="SUPFAM" id="SSF47473">
    <property type="entry name" value="EF-hand"/>
    <property type="match status" value="1"/>
</dbReference>
<evidence type="ECO:0000256" key="2">
    <source>
        <dbReference type="ARBA" id="ARBA00022692"/>
    </source>
</evidence>
<dbReference type="Gene3D" id="1.10.287.70">
    <property type="match status" value="2"/>
</dbReference>
<dbReference type="AlphaFoldDB" id="A0A9D4L6K2"/>
<feature type="transmembrane region" description="Helical" evidence="7">
    <location>
        <begin position="216"/>
        <end position="235"/>
    </location>
</feature>
<evidence type="ECO:0000256" key="3">
    <source>
        <dbReference type="ARBA" id="ARBA00022837"/>
    </source>
</evidence>
<reference evidence="9" key="2">
    <citation type="submission" date="2020-11" db="EMBL/GenBank/DDBJ databases">
        <authorList>
            <person name="McCartney M.A."/>
            <person name="Auch B."/>
            <person name="Kono T."/>
            <person name="Mallez S."/>
            <person name="Becker A."/>
            <person name="Gohl D.M."/>
            <person name="Silverstein K.A.T."/>
            <person name="Koren S."/>
            <person name="Bechman K.B."/>
            <person name="Herman A."/>
            <person name="Abrahante J.E."/>
            <person name="Garbe J."/>
        </authorList>
    </citation>
    <scope>NUCLEOTIDE SEQUENCE</scope>
    <source>
        <strain evidence="9">Duluth1</strain>
        <tissue evidence="9">Whole animal</tissue>
    </source>
</reference>
<dbReference type="Gene3D" id="1.20.120.350">
    <property type="entry name" value="Voltage-gated potassium channels. Chain C"/>
    <property type="match status" value="2"/>
</dbReference>
<dbReference type="InterPro" id="IPR011992">
    <property type="entry name" value="EF-hand-dom_pair"/>
</dbReference>
<dbReference type="GO" id="GO:0005216">
    <property type="term" value="F:monoatomic ion channel activity"/>
    <property type="evidence" value="ECO:0007669"/>
    <property type="project" value="InterPro"/>
</dbReference>
<feature type="domain" description="EF-hand" evidence="8">
    <location>
        <begin position="496"/>
        <end position="531"/>
    </location>
</feature>
<feature type="region of interest" description="Disordered" evidence="6">
    <location>
        <begin position="87"/>
        <end position="172"/>
    </location>
</feature>
<feature type="transmembrane region" description="Helical" evidence="7">
    <location>
        <begin position="620"/>
        <end position="640"/>
    </location>
</feature>
<name>A0A9D4L6K2_DREPO</name>
<keyword evidence="5 7" id="KW-0472">Membrane</keyword>
<dbReference type="GO" id="GO:0005509">
    <property type="term" value="F:calcium ion binding"/>
    <property type="evidence" value="ECO:0007669"/>
    <property type="project" value="InterPro"/>
</dbReference>
<evidence type="ECO:0000259" key="8">
    <source>
        <dbReference type="PROSITE" id="PS50222"/>
    </source>
</evidence>
<evidence type="ECO:0000256" key="1">
    <source>
        <dbReference type="ARBA" id="ARBA00004141"/>
    </source>
</evidence>
<dbReference type="GO" id="GO:0016020">
    <property type="term" value="C:membrane"/>
    <property type="evidence" value="ECO:0007669"/>
    <property type="project" value="UniProtKB-SubCell"/>
</dbReference>
<keyword evidence="4 7" id="KW-1133">Transmembrane helix</keyword>
<protein>
    <recommendedName>
        <fullName evidence="8">EF-hand domain-containing protein</fullName>
    </recommendedName>
</protein>
<dbReference type="InterPro" id="IPR027359">
    <property type="entry name" value="Volt_channel_dom_sf"/>
</dbReference>
<feature type="transmembrane region" description="Helical" evidence="7">
    <location>
        <begin position="416"/>
        <end position="441"/>
    </location>
</feature>
<dbReference type="Gene3D" id="1.10.238.10">
    <property type="entry name" value="EF-hand"/>
    <property type="match status" value="1"/>
</dbReference>
<feature type="transmembrane region" description="Helical" evidence="7">
    <location>
        <begin position="247"/>
        <end position="271"/>
    </location>
</feature>
<evidence type="ECO:0000256" key="6">
    <source>
        <dbReference type="SAM" id="MobiDB-lite"/>
    </source>
</evidence>
<dbReference type="SUPFAM" id="SSF81324">
    <property type="entry name" value="Voltage-gated potassium channels"/>
    <property type="match status" value="2"/>
</dbReference>
<evidence type="ECO:0000313" key="10">
    <source>
        <dbReference type="Proteomes" id="UP000828390"/>
    </source>
</evidence>
<keyword evidence="3" id="KW-0106">Calcium</keyword>
<gene>
    <name evidence="9" type="ORF">DPMN_094735</name>
</gene>
<dbReference type="InterPro" id="IPR018247">
    <property type="entry name" value="EF_Hand_1_Ca_BS"/>
</dbReference>
<keyword evidence="2 7" id="KW-0812">Transmembrane</keyword>
<dbReference type="PANTHER" id="PTHR46726">
    <property type="entry name" value="TWO PORE CHANNEL 3"/>
    <property type="match status" value="1"/>
</dbReference>
<dbReference type="EMBL" id="JAIWYP010000003">
    <property type="protein sequence ID" value="KAH3852234.1"/>
    <property type="molecule type" value="Genomic_DNA"/>
</dbReference>
<comment type="caution">
    <text evidence="9">The sequence shown here is derived from an EMBL/GenBank/DDBJ whole genome shotgun (WGS) entry which is preliminary data.</text>
</comment>
<feature type="transmembrane region" description="Helical" evidence="7">
    <location>
        <begin position="347"/>
        <end position="366"/>
    </location>
</feature>
<evidence type="ECO:0000313" key="9">
    <source>
        <dbReference type="EMBL" id="KAH3852234.1"/>
    </source>
</evidence>
<dbReference type="Proteomes" id="UP000828390">
    <property type="component" value="Unassembled WGS sequence"/>
</dbReference>
<proteinExistence type="predicted"/>
<dbReference type="PROSITE" id="PS00018">
    <property type="entry name" value="EF_HAND_1"/>
    <property type="match status" value="1"/>
</dbReference>
<evidence type="ECO:0000256" key="4">
    <source>
        <dbReference type="ARBA" id="ARBA00022989"/>
    </source>
</evidence>
<keyword evidence="10" id="KW-1185">Reference proteome</keyword>
<reference evidence="9" key="1">
    <citation type="journal article" date="2019" name="bioRxiv">
        <title>The Genome of the Zebra Mussel, Dreissena polymorpha: A Resource for Invasive Species Research.</title>
        <authorList>
            <person name="McCartney M.A."/>
            <person name="Auch B."/>
            <person name="Kono T."/>
            <person name="Mallez S."/>
            <person name="Zhang Y."/>
            <person name="Obille A."/>
            <person name="Becker A."/>
            <person name="Abrahante J.E."/>
            <person name="Garbe J."/>
            <person name="Badalamenti J.P."/>
            <person name="Herman A."/>
            <person name="Mangelson H."/>
            <person name="Liachko I."/>
            <person name="Sullivan S."/>
            <person name="Sone E.D."/>
            <person name="Koren S."/>
            <person name="Silverstein K.A.T."/>
            <person name="Beckman K.B."/>
            <person name="Gohl D.M."/>
        </authorList>
    </citation>
    <scope>NUCLEOTIDE SEQUENCE</scope>
    <source>
        <strain evidence="9">Duluth1</strain>
        <tissue evidence="9">Whole animal</tissue>
    </source>
</reference>
<sequence>MYAAFHSKYADLDVGTGLLPSLVKDTLSFNTGIHLENTIWICDCKPCFVYGLDIKMSESGNHLDNPVIVNDGVEDDQIIPDKAVKEKIDTGQDSHTIEITSEIPVAKSHLIKPPPNVSPRVKRENQNVSKPETVKLSIPTEKQRPSNAPTSDTKSPNNEPSERRRRHSSRDEDLKHLTEEKLILAQTLIEDAESGRKFTYKTEPNYVRYYIFYHQWYFKLALYICILLNMSLALFEKPTRPDWAVPYWGSMIMEAFCIAFFIVRVIHLSYFSQPNIFWRDSKNLMVIAVIALTIIDMICYIAWVNAAPDTNPVRWSRPLRALLIINFSDGRQIRRAFRNIRRTVPEIMNVLILFLMGVLLFALLALKLFGRRKSLKYPDGEPYFKTYFESVWDLYVLVTTSNYPDVMMPAYDESNWFALFFMAYLIICLYVFMGIVLAVIYNNYKENLKNEIRDYVFGKRRKLRQAFSILKIQRNGEDIITRHIWETIMAKVLPTKSIQQIDLLMTILDKDGTGYISRSDFLNLINLLQVPVTEVMDRQTSLEKKIPDIYNSKISRFIRICVRHKFFRIFFDVAIFVNAWFIGFDLDVADWFFLTIFMIEIVLKLYVFGPKEFFRRLWNIFDFLVIFGAVIATCVESVVGEVGEELSTLDLLLVLRVMRLVKVLISIKRFKLIILTIYNIGTSILTYGGVIFVLYYMFAIVGMEIFHGLVQFYGYNESDPSQMFCGNPKLNGTAFYYSHYCNNNFNDILHSIVDLFELTVVNQWHVISSGFIFVTNKWARLYFLSFHVSCVIIVLNIFVAFILEAFILEYNVQRSGKFESSVESKIKELGIGIGQQANTGANIGPPEVDKLEMVNSEAQVDKTPPMSRSNSTADIEAKDDSGSETDSIPDLSNERGVRFHLKKKSRKTVEVLLQQMFEGEINPEDDGDEISYNLRQSTWTFEAVA</sequence>
<feature type="transmembrane region" description="Helical" evidence="7">
    <location>
        <begin position="283"/>
        <end position="303"/>
    </location>
</feature>
<organism evidence="9 10">
    <name type="scientific">Dreissena polymorpha</name>
    <name type="common">Zebra mussel</name>
    <name type="synonym">Mytilus polymorpha</name>
    <dbReference type="NCBI Taxonomy" id="45954"/>
    <lineage>
        <taxon>Eukaryota</taxon>
        <taxon>Metazoa</taxon>
        <taxon>Spiralia</taxon>
        <taxon>Lophotrochozoa</taxon>
        <taxon>Mollusca</taxon>
        <taxon>Bivalvia</taxon>
        <taxon>Autobranchia</taxon>
        <taxon>Heteroconchia</taxon>
        <taxon>Euheterodonta</taxon>
        <taxon>Imparidentia</taxon>
        <taxon>Neoheterodontei</taxon>
        <taxon>Myida</taxon>
        <taxon>Dreissenoidea</taxon>
        <taxon>Dreissenidae</taxon>
        <taxon>Dreissena</taxon>
    </lineage>
</organism>
<feature type="transmembrane region" description="Helical" evidence="7">
    <location>
        <begin position="566"/>
        <end position="583"/>
    </location>
</feature>
<feature type="compositionally biased region" description="Polar residues" evidence="6">
    <location>
        <begin position="145"/>
        <end position="154"/>
    </location>
</feature>